<dbReference type="AlphaFoldDB" id="A0AA37MLT2"/>
<dbReference type="PANTHER" id="PTHR11575">
    <property type="entry name" value="5'-NUCLEOTIDASE-RELATED"/>
    <property type="match status" value="1"/>
</dbReference>
<dbReference type="PANTHER" id="PTHR11575:SF6">
    <property type="entry name" value="2',3'-CYCLIC-NUCLEOTIDE 2'-PHOSPHODIESTERASE_3'-NUCLEOTIDASE"/>
    <property type="match status" value="1"/>
</dbReference>
<keyword evidence="2" id="KW-0547">Nucleotide-binding</keyword>
<evidence type="ECO:0000256" key="2">
    <source>
        <dbReference type="RuleBase" id="RU362119"/>
    </source>
</evidence>
<proteinExistence type="inferred from homology"/>
<comment type="similarity">
    <text evidence="2">Belongs to the 5'-nucleotidase family.</text>
</comment>
<comment type="caution">
    <text evidence="5">The sequence shown here is derived from an EMBL/GenBank/DDBJ whole genome shotgun (WGS) entry which is preliminary data.</text>
</comment>
<dbReference type="SUPFAM" id="SSF55816">
    <property type="entry name" value="5'-nucleotidase (syn. UDP-sugar hydrolase), C-terminal domain"/>
    <property type="match status" value="1"/>
</dbReference>
<dbReference type="Gene3D" id="3.90.780.10">
    <property type="entry name" value="5'-Nucleotidase, C-terminal domain"/>
    <property type="match status" value="1"/>
</dbReference>
<organism evidence="5 6">
    <name type="scientific">Segatella bryantii</name>
    <name type="common">Prevotella bryantii</name>
    <dbReference type="NCBI Taxonomy" id="77095"/>
    <lineage>
        <taxon>Bacteria</taxon>
        <taxon>Pseudomonadati</taxon>
        <taxon>Bacteroidota</taxon>
        <taxon>Bacteroidia</taxon>
        <taxon>Bacteroidales</taxon>
        <taxon>Prevotellaceae</taxon>
        <taxon>Segatella</taxon>
    </lineage>
</organism>
<dbReference type="SUPFAM" id="SSF56300">
    <property type="entry name" value="Metallo-dependent phosphatases"/>
    <property type="match status" value="1"/>
</dbReference>
<dbReference type="GO" id="GO:0000166">
    <property type="term" value="F:nucleotide binding"/>
    <property type="evidence" value="ECO:0007669"/>
    <property type="project" value="UniProtKB-KW"/>
</dbReference>
<protein>
    <submittedName>
        <fullName evidence="5">2',3'-cyclic-nucleotide 2'-phosphodiesterase</fullName>
    </submittedName>
</protein>
<sequence>MDGRKFVNFKIIATSDVHGCFFPYDMIEQKEMLGSLARVSSFVKEQRQNPDQHVILLDAGDVLQGQPTTYYSNFVETDSSLLAADIMNTLHYDAVAMGNHDIETGHRVYDEWMKQLQCPVLAANLICRKTEKPYVAPYKIITKEGVRIAVLGLLTTAIPYWLNEHLWEGLYFENMVEAARKWIDILLQQEHVDLIVGLFHSGWSGGIQTPGFEENQTKRIAEEVPGFDLIIFGHDHILRQEEVVCCTASDKTVLCMNPSSQALNISSIDVHLEFNKDQHVISRQVVGEQVDISNYPIDLDFMQQFHTSFETIRNFVSQPIGVLDHSIFTRDCYFGNAPFIDYIHDIQLQLTGADISFAAPLTYDTSLKAGELHVYDLFRLYQYENWVNVLLLTGKEIKNFLELSYDRWIQTMHSSSDEIMRIETYSYHGKLYYFFKNIAFNFDTAAGIDYEVDVTRPMGNRVRIIRMSNGNAFHLHQVYRVVMHSYRAHGGGELLTKGAGISFSELPARIIYQSPHTQRYYLQKALMEAKHITISAHSNWKFVPDEWVKPALKKAYFKLFH</sequence>
<dbReference type="GO" id="GO:0016787">
    <property type="term" value="F:hydrolase activity"/>
    <property type="evidence" value="ECO:0007669"/>
    <property type="project" value="UniProtKB-KW"/>
</dbReference>
<dbReference type="InterPro" id="IPR004843">
    <property type="entry name" value="Calcineurin-like_PHP"/>
</dbReference>
<feature type="domain" description="Calcineurin-like phosphoesterase" evidence="3">
    <location>
        <begin position="9"/>
        <end position="237"/>
    </location>
</feature>
<dbReference type="InterPro" id="IPR029052">
    <property type="entry name" value="Metallo-depent_PP-like"/>
</dbReference>
<keyword evidence="2" id="KW-0378">Hydrolase</keyword>
<evidence type="ECO:0000256" key="1">
    <source>
        <dbReference type="ARBA" id="ARBA00022729"/>
    </source>
</evidence>
<dbReference type="GO" id="GO:0009166">
    <property type="term" value="P:nucleotide catabolic process"/>
    <property type="evidence" value="ECO:0007669"/>
    <property type="project" value="InterPro"/>
</dbReference>
<reference evidence="5" key="1">
    <citation type="submission" date="2021-08" db="EMBL/GenBank/DDBJ databases">
        <title>Prevotella lacticifex sp. nov., isolated from rumen of cow.</title>
        <authorList>
            <person name="Shinkai T."/>
            <person name="Ikeyama N."/>
            <person name="Kumagai M."/>
            <person name="Ohmori H."/>
            <person name="Sakamoto M."/>
            <person name="Ohkuma M."/>
            <person name="Mitsumori M."/>
        </authorList>
    </citation>
    <scope>NUCLEOTIDE SEQUENCE</scope>
    <source>
        <strain evidence="5">DSM 11371</strain>
    </source>
</reference>
<dbReference type="RefSeq" id="WP_006281402.1">
    <property type="nucleotide sequence ID" value="NZ_BPTR01000001.1"/>
</dbReference>
<dbReference type="PRINTS" id="PR01607">
    <property type="entry name" value="APYRASEFAMLY"/>
</dbReference>
<keyword evidence="1" id="KW-0732">Signal</keyword>
<accession>A0AA37MLT2</accession>
<gene>
    <name evidence="5" type="ORF">PRRU23_19070</name>
</gene>
<dbReference type="Pfam" id="PF00149">
    <property type="entry name" value="Metallophos"/>
    <property type="match status" value="1"/>
</dbReference>
<dbReference type="GO" id="GO:0030288">
    <property type="term" value="C:outer membrane-bounded periplasmic space"/>
    <property type="evidence" value="ECO:0007669"/>
    <property type="project" value="TreeGrafter"/>
</dbReference>
<dbReference type="Proteomes" id="UP000887043">
    <property type="component" value="Unassembled WGS sequence"/>
</dbReference>
<evidence type="ECO:0000313" key="5">
    <source>
        <dbReference type="EMBL" id="GJG28207.1"/>
    </source>
</evidence>
<evidence type="ECO:0000259" key="4">
    <source>
        <dbReference type="Pfam" id="PF02872"/>
    </source>
</evidence>
<dbReference type="Pfam" id="PF02872">
    <property type="entry name" value="5_nucleotid_C"/>
    <property type="match status" value="1"/>
</dbReference>
<dbReference type="InterPro" id="IPR008334">
    <property type="entry name" value="5'-Nucleotdase_C"/>
</dbReference>
<dbReference type="InterPro" id="IPR006179">
    <property type="entry name" value="5_nucleotidase/apyrase"/>
</dbReference>
<evidence type="ECO:0000313" key="6">
    <source>
        <dbReference type="Proteomes" id="UP000887043"/>
    </source>
</evidence>
<dbReference type="EMBL" id="BPTR01000001">
    <property type="protein sequence ID" value="GJG28207.1"/>
    <property type="molecule type" value="Genomic_DNA"/>
</dbReference>
<dbReference type="Gene3D" id="3.60.21.10">
    <property type="match status" value="1"/>
</dbReference>
<name>A0AA37MLT2_SEGBR</name>
<feature type="domain" description="5'-Nucleotidase C-terminal" evidence="4">
    <location>
        <begin position="320"/>
        <end position="493"/>
    </location>
</feature>
<evidence type="ECO:0000259" key="3">
    <source>
        <dbReference type="Pfam" id="PF00149"/>
    </source>
</evidence>
<dbReference type="InterPro" id="IPR036907">
    <property type="entry name" value="5'-Nucleotdase_C_sf"/>
</dbReference>